<evidence type="ECO:0000313" key="2">
    <source>
        <dbReference type="Proteomes" id="UP000826195"/>
    </source>
</evidence>
<dbReference type="EMBL" id="JAHXZJ010000002">
    <property type="protein sequence ID" value="KAH0563546.1"/>
    <property type="molecule type" value="Genomic_DNA"/>
</dbReference>
<reference evidence="1 2" key="1">
    <citation type="journal article" date="2021" name="J. Hered.">
        <title>A chromosome-level genome assembly of the parasitoid wasp, Cotesia glomerata (Hymenoptera: Braconidae).</title>
        <authorList>
            <person name="Pinto B.J."/>
            <person name="Weis J.J."/>
            <person name="Gamble T."/>
            <person name="Ode P.J."/>
            <person name="Paul R."/>
            <person name="Zaspel J.M."/>
        </authorList>
    </citation>
    <scope>NUCLEOTIDE SEQUENCE [LARGE SCALE GENOMIC DNA]</scope>
    <source>
        <strain evidence="1">CgM1</strain>
    </source>
</reference>
<dbReference type="AlphaFoldDB" id="A0AAV7J0X8"/>
<accession>A0AAV7J0X8</accession>
<comment type="caution">
    <text evidence="1">The sequence shown here is derived from an EMBL/GenBank/DDBJ whole genome shotgun (WGS) entry which is preliminary data.</text>
</comment>
<organism evidence="1 2">
    <name type="scientific">Cotesia glomerata</name>
    <name type="common">Lepidopteran parasitic wasp</name>
    <name type="synonym">Apanteles glomeratus</name>
    <dbReference type="NCBI Taxonomy" id="32391"/>
    <lineage>
        <taxon>Eukaryota</taxon>
        <taxon>Metazoa</taxon>
        <taxon>Ecdysozoa</taxon>
        <taxon>Arthropoda</taxon>
        <taxon>Hexapoda</taxon>
        <taxon>Insecta</taxon>
        <taxon>Pterygota</taxon>
        <taxon>Neoptera</taxon>
        <taxon>Endopterygota</taxon>
        <taxon>Hymenoptera</taxon>
        <taxon>Apocrita</taxon>
        <taxon>Ichneumonoidea</taxon>
        <taxon>Braconidae</taxon>
        <taxon>Microgastrinae</taxon>
        <taxon>Cotesia</taxon>
    </lineage>
</organism>
<gene>
    <name evidence="1" type="ORF">KQX54_001227</name>
</gene>
<protein>
    <submittedName>
        <fullName evidence="1">Uncharacterized protein</fullName>
    </submittedName>
</protein>
<sequence length="111" mass="12642">MHLKIFMMGFHTKKSKSKPKGMNGYLSPFVAEAKKLYSDGFIYERNGTIFKKRVMILMGICDSVARPMVKCSTQFNGKYGCGLCLNEGKSIEKRKGHVRIYKIINDLLVKV</sequence>
<proteinExistence type="predicted"/>
<dbReference type="Proteomes" id="UP000826195">
    <property type="component" value="Unassembled WGS sequence"/>
</dbReference>
<evidence type="ECO:0000313" key="1">
    <source>
        <dbReference type="EMBL" id="KAH0563546.1"/>
    </source>
</evidence>
<keyword evidence="2" id="KW-1185">Reference proteome</keyword>
<name>A0AAV7J0X8_COTGL</name>